<accession>A0A3G4VJP2</accession>
<evidence type="ECO:0000313" key="3">
    <source>
        <dbReference type="Proteomes" id="UP000279760"/>
    </source>
</evidence>
<dbReference type="EMBL" id="CP033579">
    <property type="protein sequence ID" value="AYV25026.1"/>
    <property type="molecule type" value="Genomic_DNA"/>
</dbReference>
<geneLocation type="plasmid" evidence="2">
    <name>unnamed</name>
</geneLocation>
<dbReference type="AlphaFoldDB" id="A0A3G4VJP2"/>
<feature type="compositionally biased region" description="Low complexity" evidence="1">
    <location>
        <begin position="12"/>
        <end position="27"/>
    </location>
</feature>
<keyword evidence="2" id="KW-0614">Plasmid</keyword>
<feature type="compositionally biased region" description="Polar residues" evidence="1">
    <location>
        <begin position="1"/>
        <end position="11"/>
    </location>
</feature>
<sequence length="393" mass="42206">MVNVSSHFGVNSSSLSSQSNDSACSDSKPLQVKQVHQPADLQPSPAVPSIEKVDPAIRSQQDKATAELGKKQSTDARALLRQPNAIAKRQLAQASKSLLAIINQLSDEGKAHFFARAMRGVLKEVGIEKGLVGIDRLAHQSDLSTADDHNLVISLCGDLGALISDNLEPTSNPVLAAKEIIDKTYQQFPLMQSSLEKSKQLAGSQKIGPYKKQQREGVKDGQPRAGIHNTGKATDLTAGMSALSFGDRDYLSPVYPMKALINKNRVDATLEPLVGHISGSLNEIVTTMLVLNGESLSEEVVQTEDQMARIALANGFLIGNGLHSAVETLEASLNLSNSDVFKQGQGRNEDFFLETRQGFSQAKDMAVIAHAGAATNLISESMRHYTVAPSSQR</sequence>
<name>A0A3G4VJP2_9VIBR</name>
<feature type="region of interest" description="Disordered" evidence="1">
    <location>
        <begin position="1"/>
        <end position="53"/>
    </location>
</feature>
<evidence type="ECO:0000313" key="2">
    <source>
        <dbReference type="EMBL" id="AYV25026.1"/>
    </source>
</evidence>
<dbReference type="RefSeq" id="WP_124942317.1">
    <property type="nucleotide sequence ID" value="NZ_CP033579.1"/>
</dbReference>
<proteinExistence type="predicted"/>
<organism evidence="2 3">
    <name type="scientific">Vibrio mediterranei</name>
    <dbReference type="NCBI Taxonomy" id="689"/>
    <lineage>
        <taxon>Bacteria</taxon>
        <taxon>Pseudomonadati</taxon>
        <taxon>Pseudomonadota</taxon>
        <taxon>Gammaproteobacteria</taxon>
        <taxon>Vibrionales</taxon>
        <taxon>Vibrionaceae</taxon>
        <taxon>Vibrio</taxon>
    </lineage>
</organism>
<feature type="compositionally biased region" description="Basic and acidic residues" evidence="1">
    <location>
        <begin position="213"/>
        <end position="222"/>
    </location>
</feature>
<protein>
    <submittedName>
        <fullName evidence="2">Uncharacterized protein</fullName>
    </submittedName>
</protein>
<dbReference type="Proteomes" id="UP000279760">
    <property type="component" value="Plasmid unnamed"/>
</dbReference>
<feature type="region of interest" description="Disordered" evidence="1">
    <location>
        <begin position="207"/>
        <end position="232"/>
    </location>
</feature>
<gene>
    <name evidence="2" type="ORF">ECB94_27325</name>
</gene>
<evidence type="ECO:0000256" key="1">
    <source>
        <dbReference type="SAM" id="MobiDB-lite"/>
    </source>
</evidence>
<reference evidence="2 3" key="1">
    <citation type="submission" date="2018-11" db="EMBL/GenBank/DDBJ databases">
        <title>Complete Genome Sequence of Vbrio mediterranei 117-T6: a Potential Pathogen Bacteria Isolated from the Conchocelis of Pyropia.</title>
        <authorList>
            <person name="Liu Q."/>
        </authorList>
    </citation>
    <scope>NUCLEOTIDE SEQUENCE [LARGE SCALE GENOMIC DNA]</scope>
    <source>
        <strain evidence="2 3">117-T6</strain>
        <plasmid evidence="2 3">unnamed</plasmid>
    </source>
</reference>